<reference evidence="1 2" key="1">
    <citation type="submission" date="2024-04" db="EMBL/GenBank/DDBJ databases">
        <title>Tritrichomonas musculus Genome.</title>
        <authorList>
            <person name="Alves-Ferreira E."/>
            <person name="Grigg M."/>
            <person name="Lorenzi H."/>
            <person name="Galac M."/>
        </authorList>
    </citation>
    <scope>NUCLEOTIDE SEQUENCE [LARGE SCALE GENOMIC DNA]</scope>
    <source>
        <strain evidence="1 2">EAF2021</strain>
    </source>
</reference>
<keyword evidence="2" id="KW-1185">Reference proteome</keyword>
<dbReference type="InterPro" id="IPR016024">
    <property type="entry name" value="ARM-type_fold"/>
</dbReference>
<evidence type="ECO:0000313" key="1">
    <source>
        <dbReference type="EMBL" id="KAK8889389.1"/>
    </source>
</evidence>
<dbReference type="SUPFAM" id="SSF48371">
    <property type="entry name" value="ARM repeat"/>
    <property type="match status" value="1"/>
</dbReference>
<organism evidence="1 2">
    <name type="scientific">Tritrichomonas musculus</name>
    <dbReference type="NCBI Taxonomy" id="1915356"/>
    <lineage>
        <taxon>Eukaryota</taxon>
        <taxon>Metamonada</taxon>
        <taxon>Parabasalia</taxon>
        <taxon>Tritrichomonadida</taxon>
        <taxon>Tritrichomonadidae</taxon>
        <taxon>Tritrichomonas</taxon>
    </lineage>
</organism>
<sequence length="393" mass="44326">MISTFDQNGKITSEQINLIGQILIQLQSPEEYGFNFFLIRLLSQPPNFEISNSSFLVLSNNFEGGRIKLKSFNPSALATDACFAILIQLLSSNIEKRYKQLSISIIISVFETMTARDFISLEIYGLLFDYILNNQDSSNEIFSAIIIHVEQINPNFYPVINTILLNYLSNPSSFSNNNASAALFGICHLMSVGLEVPQELLALCSQIFVTSLDEQLIPCILFIMTKLKEPPFFAFNKILDITENCDSEISYIAIKILVQFCTQWADDQKEMLVSHLLKSYSNLYCKSTNLAMYILLKLSKTLPSDPKFFSDLISCIKTCNYKVLSLASAQIIIVNWFSTGLDEEKMGLISDFQTIVEDLIYDEDMINDGNDDFADICHSALSDIQLILSCSEN</sequence>
<name>A0ABR2KE15_9EUKA</name>
<evidence type="ECO:0000313" key="2">
    <source>
        <dbReference type="Proteomes" id="UP001470230"/>
    </source>
</evidence>
<dbReference type="EMBL" id="JAPFFF010000005">
    <property type="protein sequence ID" value="KAK8889389.1"/>
    <property type="molecule type" value="Genomic_DNA"/>
</dbReference>
<proteinExistence type="predicted"/>
<dbReference type="Proteomes" id="UP001470230">
    <property type="component" value="Unassembled WGS sequence"/>
</dbReference>
<protein>
    <submittedName>
        <fullName evidence="1">Uncharacterized protein</fullName>
    </submittedName>
</protein>
<gene>
    <name evidence="1" type="ORF">M9Y10_034135</name>
</gene>
<accession>A0ABR2KE15</accession>
<comment type="caution">
    <text evidence="1">The sequence shown here is derived from an EMBL/GenBank/DDBJ whole genome shotgun (WGS) entry which is preliminary data.</text>
</comment>